<dbReference type="GO" id="GO:0016740">
    <property type="term" value="F:transferase activity"/>
    <property type="evidence" value="ECO:0007669"/>
    <property type="project" value="UniProtKB-KW"/>
</dbReference>
<keyword evidence="3" id="KW-1185">Reference proteome</keyword>
<dbReference type="CDD" id="cd04186">
    <property type="entry name" value="GT_2_like_c"/>
    <property type="match status" value="1"/>
</dbReference>
<dbReference type="AlphaFoldDB" id="A0A1H9MUV3"/>
<dbReference type="Gene3D" id="3.90.550.10">
    <property type="entry name" value="Spore Coat Polysaccharide Biosynthesis Protein SpsA, Chain A"/>
    <property type="match status" value="1"/>
</dbReference>
<dbReference type="Proteomes" id="UP000199766">
    <property type="component" value="Unassembled WGS sequence"/>
</dbReference>
<dbReference type="PANTHER" id="PTHR43179:SF7">
    <property type="entry name" value="RHAMNOSYLTRANSFERASE WBBL"/>
    <property type="match status" value="1"/>
</dbReference>
<dbReference type="STRING" id="180197.SAMN02982919_02049"/>
<accession>A0A1H9MUV3</accession>
<evidence type="ECO:0000313" key="2">
    <source>
        <dbReference type="EMBL" id="SER26893.1"/>
    </source>
</evidence>
<organism evidence="2 3">
    <name type="scientific">Giesbergeria anulus</name>
    <dbReference type="NCBI Taxonomy" id="180197"/>
    <lineage>
        <taxon>Bacteria</taxon>
        <taxon>Pseudomonadati</taxon>
        <taxon>Pseudomonadota</taxon>
        <taxon>Betaproteobacteria</taxon>
        <taxon>Burkholderiales</taxon>
        <taxon>Comamonadaceae</taxon>
        <taxon>Giesbergeria</taxon>
    </lineage>
</organism>
<dbReference type="RefSeq" id="WP_091456938.1">
    <property type="nucleotide sequence ID" value="NZ_FOGD01000006.1"/>
</dbReference>
<keyword evidence="2" id="KW-0808">Transferase</keyword>
<feature type="domain" description="Glycosyltransferase 2-like" evidence="1">
    <location>
        <begin position="289"/>
        <end position="417"/>
    </location>
</feature>
<evidence type="ECO:0000259" key="1">
    <source>
        <dbReference type="Pfam" id="PF00535"/>
    </source>
</evidence>
<dbReference type="SUPFAM" id="SSF53756">
    <property type="entry name" value="UDP-Glycosyltransferase/glycogen phosphorylase"/>
    <property type="match status" value="1"/>
</dbReference>
<dbReference type="EMBL" id="FOGD01000006">
    <property type="protein sequence ID" value="SER26893.1"/>
    <property type="molecule type" value="Genomic_DNA"/>
</dbReference>
<gene>
    <name evidence="2" type="ORF">SAMN02982919_02049</name>
</gene>
<evidence type="ECO:0000313" key="3">
    <source>
        <dbReference type="Proteomes" id="UP000199766"/>
    </source>
</evidence>
<protein>
    <submittedName>
        <fullName evidence="2">Glycosyltransferase, GT2 family</fullName>
    </submittedName>
</protein>
<dbReference type="Pfam" id="PF00535">
    <property type="entry name" value="Glycos_transf_2"/>
    <property type="match status" value="1"/>
</dbReference>
<dbReference type="InterPro" id="IPR001173">
    <property type="entry name" value="Glyco_trans_2-like"/>
</dbReference>
<dbReference type="Gene3D" id="3.40.50.2000">
    <property type="entry name" value="Glycogen Phosphorylase B"/>
    <property type="match status" value="1"/>
</dbReference>
<dbReference type="SUPFAM" id="SSF53448">
    <property type="entry name" value="Nucleotide-diphospho-sugar transferases"/>
    <property type="match status" value="1"/>
</dbReference>
<dbReference type="InterPro" id="IPR029044">
    <property type="entry name" value="Nucleotide-diphossugar_trans"/>
</dbReference>
<reference evidence="2 3" key="1">
    <citation type="submission" date="2016-10" db="EMBL/GenBank/DDBJ databases">
        <authorList>
            <person name="de Groot N.N."/>
        </authorList>
    </citation>
    <scope>NUCLEOTIDE SEQUENCE [LARGE SCALE GENOMIC DNA]</scope>
    <source>
        <strain evidence="2 3">ATCC 35958</strain>
    </source>
</reference>
<dbReference type="PANTHER" id="PTHR43179">
    <property type="entry name" value="RHAMNOSYLTRANSFERASE WBBL"/>
    <property type="match status" value="1"/>
</dbReference>
<dbReference type="OrthoDB" id="9816564at2"/>
<sequence>MNTSASGSRSKLSQITQKLKEHLGPIVAQAKVDERNQVYADWLESFRTSTARCTPVPEQERLHLSVLVCCPAQDNKALLERTHASLARQTRPANHVQEIHNEQTPLWNEALAQGWTLLLHAGDTLEPQALFMLERTLVDQATADTVLVYCDHDEWGPDGQPQQPSLKPGLNIDLLRSLPYMGRALLLKNGWAQQVLGSHGLPDLADAYHCALEASVLPGKAVLHLPLVLLHFSTTADSLFTTSSEMWQRLAQVLESHLQTQAPGAQVIEGPGPGTFHVIYPLEQTPLVSIIIPTKDLLPQLSRCIDSLLSHTDYPAFEILLLNNDSQTPEARQFLQGLSALGSEQIRVLSAPGPFNLSRLNNLGVAQARGEFVLLLNNDTAVLQADWLTQMVRHGLREGVGAVGARLLYPDGTLQHAGVVMGLGGPADHPLLGLDNNAPGYLFRAQVAQNFSAVAGACLLVRKSVCQAVGGMDEASFGVSYSNMDFCLRIGQSGQRIVWTPLATLLHESAASQKADIETISQEQKLQRFNREQAAMYLRWPQIIANDPAYNPNLSLIGGGYETESNALLRFDQFAQPVQHKIAAFPADHQGCGHYRIIQPMQAMLDAGLCRGGVSPEIFSPNLALRSGADTLVFQRPNTEIMLNHLKALTPLKGIKKIYEVDDQLSKVPLKSAHYDHMPKDLRGKMLKAIGLCDRLVVSTEALAHELGGYNDDVRVVLNRLAPAMWGATPPKRQARPEGRKPRVGWAGGISHQGDLEMVASVIKDLADQVDWVFMGMCPDNIRPYIQEFVPGVPTLDYPAKLMALTQDWDLAIAPVESNAFNDCKSNLKLLEYGWCGVPVVCSDVTPYQGDLPATKVKNRYKDWHDAILERVSNLSACHRDGLALQAQVARDWTLTGTNVQTWYRAWTE</sequence>
<proteinExistence type="predicted"/>
<name>A0A1H9MUV3_9BURK</name>